<dbReference type="AlphaFoldDB" id="A0A8J4YE48"/>
<evidence type="ECO:0000313" key="3">
    <source>
        <dbReference type="Proteomes" id="UP000770661"/>
    </source>
</evidence>
<feature type="compositionally biased region" description="Pro residues" evidence="1">
    <location>
        <begin position="122"/>
        <end position="133"/>
    </location>
</feature>
<dbReference type="OrthoDB" id="7480422at2759"/>
<comment type="caution">
    <text evidence="2">The sequence shown here is derived from an EMBL/GenBank/DDBJ whole genome shotgun (WGS) entry which is preliminary data.</text>
</comment>
<dbReference type="EMBL" id="JACEEZ010010936">
    <property type="protein sequence ID" value="KAG0721556.1"/>
    <property type="molecule type" value="Genomic_DNA"/>
</dbReference>
<protein>
    <submittedName>
        <fullName evidence="2">Uncharacterized protein</fullName>
    </submittedName>
</protein>
<reference evidence="2" key="1">
    <citation type="submission" date="2020-07" db="EMBL/GenBank/DDBJ databases">
        <title>The High-quality genome of the commercially important snow crab, Chionoecetes opilio.</title>
        <authorList>
            <person name="Jeong J.-H."/>
            <person name="Ryu S."/>
        </authorList>
    </citation>
    <scope>NUCLEOTIDE SEQUENCE</scope>
    <source>
        <strain evidence="2">MADBK_172401_WGS</strain>
        <tissue evidence="2">Digestive gland</tissue>
    </source>
</reference>
<evidence type="ECO:0000313" key="2">
    <source>
        <dbReference type="EMBL" id="KAG0721556.1"/>
    </source>
</evidence>
<accession>A0A8J4YE48</accession>
<organism evidence="2 3">
    <name type="scientific">Chionoecetes opilio</name>
    <name type="common">Atlantic snow crab</name>
    <name type="synonym">Cancer opilio</name>
    <dbReference type="NCBI Taxonomy" id="41210"/>
    <lineage>
        <taxon>Eukaryota</taxon>
        <taxon>Metazoa</taxon>
        <taxon>Ecdysozoa</taxon>
        <taxon>Arthropoda</taxon>
        <taxon>Crustacea</taxon>
        <taxon>Multicrustacea</taxon>
        <taxon>Malacostraca</taxon>
        <taxon>Eumalacostraca</taxon>
        <taxon>Eucarida</taxon>
        <taxon>Decapoda</taxon>
        <taxon>Pleocyemata</taxon>
        <taxon>Brachyura</taxon>
        <taxon>Eubrachyura</taxon>
        <taxon>Majoidea</taxon>
        <taxon>Majidae</taxon>
        <taxon>Chionoecetes</taxon>
    </lineage>
</organism>
<name>A0A8J4YE48_CHIOP</name>
<feature type="region of interest" description="Disordered" evidence="1">
    <location>
        <begin position="58"/>
        <end position="133"/>
    </location>
</feature>
<keyword evidence="3" id="KW-1185">Reference proteome</keyword>
<sequence length="133" mass="14457">MEYFPLAWSSCPPSYLATLDRAQRRAQRLVNDKLPHQAPDSFQLLQERRDVAGLCAMAQGTKSPHAPPGSHQAPQAPAAPSLHPCRPTQTGASDCALLQDRAPPTFLLTPLRPSVEPVSSPNRPPPPRLATRL</sequence>
<feature type="compositionally biased region" description="Low complexity" evidence="1">
    <location>
        <begin position="112"/>
        <end position="121"/>
    </location>
</feature>
<evidence type="ECO:0000256" key="1">
    <source>
        <dbReference type="SAM" id="MobiDB-lite"/>
    </source>
</evidence>
<proteinExistence type="predicted"/>
<gene>
    <name evidence="2" type="ORF">GWK47_006295</name>
</gene>
<feature type="compositionally biased region" description="Low complexity" evidence="1">
    <location>
        <begin position="68"/>
        <end position="84"/>
    </location>
</feature>
<dbReference type="Proteomes" id="UP000770661">
    <property type="component" value="Unassembled WGS sequence"/>
</dbReference>